<accession>A0ABD2MUY3</accession>
<sequence length="115" mass="12556">MIASSVERDIARESAQLLVKFVSKKPNYLETGCKIDTGAQCNVLPANLFEDLSEINAGRKHKMQTANLNAYEGTNIEIVGSTKLNCVIRSKEVLNTFLIVNTGGILILGLKTCLE</sequence>
<keyword evidence="2" id="KW-1185">Reference proteome</keyword>
<comment type="caution">
    <text evidence="1">The sequence shown here is derived from an EMBL/GenBank/DDBJ whole genome shotgun (WGS) entry which is preliminary data.</text>
</comment>
<reference evidence="1 2" key="1">
    <citation type="journal article" date="2021" name="BMC Biol.">
        <title>Horizontally acquired antibacterial genes associated with adaptive radiation of ladybird beetles.</title>
        <authorList>
            <person name="Li H.S."/>
            <person name="Tang X.F."/>
            <person name="Huang Y.H."/>
            <person name="Xu Z.Y."/>
            <person name="Chen M.L."/>
            <person name="Du X.Y."/>
            <person name="Qiu B.Y."/>
            <person name="Chen P.T."/>
            <person name="Zhang W."/>
            <person name="Slipinski A."/>
            <person name="Escalona H.E."/>
            <person name="Waterhouse R.M."/>
            <person name="Zwick A."/>
            <person name="Pang H."/>
        </authorList>
    </citation>
    <scope>NUCLEOTIDE SEQUENCE [LARGE SCALE GENOMIC DNA]</scope>
    <source>
        <strain evidence="1">SYSU2018</strain>
    </source>
</reference>
<dbReference type="Proteomes" id="UP001516400">
    <property type="component" value="Unassembled WGS sequence"/>
</dbReference>
<evidence type="ECO:0000313" key="2">
    <source>
        <dbReference type="Proteomes" id="UP001516400"/>
    </source>
</evidence>
<dbReference type="EMBL" id="JABFTP020000021">
    <property type="protein sequence ID" value="KAL3270288.1"/>
    <property type="molecule type" value="Genomic_DNA"/>
</dbReference>
<proteinExistence type="predicted"/>
<protein>
    <recommendedName>
        <fullName evidence="3">Peptidase A2 domain-containing protein</fullName>
    </recommendedName>
</protein>
<dbReference type="AlphaFoldDB" id="A0ABD2MUY3"/>
<gene>
    <name evidence="1" type="ORF">HHI36_009340</name>
</gene>
<evidence type="ECO:0008006" key="3">
    <source>
        <dbReference type="Google" id="ProtNLM"/>
    </source>
</evidence>
<name>A0ABD2MUY3_9CUCU</name>
<evidence type="ECO:0000313" key="1">
    <source>
        <dbReference type="EMBL" id="KAL3270288.1"/>
    </source>
</evidence>
<organism evidence="1 2">
    <name type="scientific">Cryptolaemus montrouzieri</name>
    <dbReference type="NCBI Taxonomy" id="559131"/>
    <lineage>
        <taxon>Eukaryota</taxon>
        <taxon>Metazoa</taxon>
        <taxon>Ecdysozoa</taxon>
        <taxon>Arthropoda</taxon>
        <taxon>Hexapoda</taxon>
        <taxon>Insecta</taxon>
        <taxon>Pterygota</taxon>
        <taxon>Neoptera</taxon>
        <taxon>Endopterygota</taxon>
        <taxon>Coleoptera</taxon>
        <taxon>Polyphaga</taxon>
        <taxon>Cucujiformia</taxon>
        <taxon>Coccinelloidea</taxon>
        <taxon>Coccinellidae</taxon>
        <taxon>Scymninae</taxon>
        <taxon>Scymnini</taxon>
        <taxon>Cryptolaemus</taxon>
    </lineage>
</organism>